<keyword evidence="2" id="KW-0175">Coiled coil</keyword>
<dbReference type="EMBL" id="CP009048">
    <property type="protein sequence ID" value="AIL60929.1"/>
    <property type="molecule type" value="Genomic_DNA"/>
</dbReference>
<accession>A0A077FAT5</accession>
<sequence>MAVEKKDIDDVAEALGRKFDEFKKTNDKRIDGLEEEKGKLSGQVDTLNEKLGDLDALKSALEKELADLKRPDGTGTKAASEHKTAFMQFVRKGIDTGLGDLQAKALQVGTDADGGYAVPEELDRSIIELLKDTSPMRQVCNQITVGSPDYKRLVSLGGAGSGWVGETDARPATGTPTLGQISAFMGEIYANPQATQTSLDDIFFDAEGWLNSEVSREFSEKEGSAFTSGNGVGKPKGYLAYDLVTDGDKTRAFGKLQKIISGAAGKITGDNLIDLIHSLKAGYRANGRFMMTNLTLAYVRKLKDSEGNYLWRPGLELGQPSTLLSYGITENEDMPDVAADANAISFGDFKRGYTIVDRIGTRVLRDPYTNKPFVGFYTTKRVGGMLVDSQAIKVLTLSAA</sequence>
<dbReference type="HOGENOM" id="CLU_041417_0_0_6"/>
<dbReference type="eggNOG" id="COG4653">
    <property type="taxonomic scope" value="Bacteria"/>
</dbReference>
<protein>
    <submittedName>
        <fullName evidence="4">Phage major capsid protein, HK97 family</fullName>
    </submittedName>
</protein>
<dbReference type="Gene3D" id="3.30.2320.10">
    <property type="entry name" value="hypothetical protein PF0899 domain"/>
    <property type="match status" value="1"/>
</dbReference>
<evidence type="ECO:0000313" key="5">
    <source>
        <dbReference type="Proteomes" id="UP000028931"/>
    </source>
</evidence>
<feature type="coiled-coil region" evidence="2">
    <location>
        <begin position="30"/>
        <end position="64"/>
    </location>
</feature>
<reference evidence="4 5" key="1">
    <citation type="submission" date="2014-07" db="EMBL/GenBank/DDBJ databases">
        <authorList>
            <person name="Lee K."/>
            <person name="Lim J.Y."/>
            <person name="Hwang I."/>
        </authorList>
    </citation>
    <scope>NUCLEOTIDE SEQUENCE [LARGE SCALE GENOMIC DNA]</scope>
    <source>
        <strain evidence="4 5">KL28</strain>
    </source>
</reference>
<gene>
    <name evidence="4" type="ORF">PSAKL28_17040</name>
</gene>
<dbReference type="NCBIfam" id="TIGR01554">
    <property type="entry name" value="major_cap_HK97"/>
    <property type="match status" value="1"/>
</dbReference>
<proteinExistence type="predicted"/>
<evidence type="ECO:0000256" key="1">
    <source>
        <dbReference type="ARBA" id="ARBA00004328"/>
    </source>
</evidence>
<dbReference type="RefSeq" id="WP_038609029.1">
    <property type="nucleotide sequence ID" value="NZ_CP009048.1"/>
</dbReference>
<dbReference type="InterPro" id="IPR054612">
    <property type="entry name" value="Phage_capsid-like_C"/>
</dbReference>
<comment type="subcellular location">
    <subcellularLocation>
        <location evidence="1">Virion</location>
    </subcellularLocation>
</comment>
<name>A0A077FAT5_9PSED</name>
<dbReference type="Pfam" id="PF05065">
    <property type="entry name" value="Phage_capsid"/>
    <property type="match status" value="1"/>
</dbReference>
<feature type="domain" description="Phage capsid-like C-terminal" evidence="3">
    <location>
        <begin position="114"/>
        <end position="396"/>
    </location>
</feature>
<evidence type="ECO:0000256" key="2">
    <source>
        <dbReference type="SAM" id="Coils"/>
    </source>
</evidence>
<dbReference type="OrthoDB" id="9786516at2"/>
<evidence type="ECO:0000259" key="3">
    <source>
        <dbReference type="Pfam" id="PF05065"/>
    </source>
</evidence>
<dbReference type="AlphaFoldDB" id="A0A077FAT5"/>
<dbReference type="InterPro" id="IPR024455">
    <property type="entry name" value="Phage_capsid"/>
</dbReference>
<evidence type="ECO:0000313" key="4">
    <source>
        <dbReference type="EMBL" id="AIL60929.1"/>
    </source>
</evidence>
<organism evidence="4 5">
    <name type="scientific">Pseudomonas alkylphenolica</name>
    <dbReference type="NCBI Taxonomy" id="237609"/>
    <lineage>
        <taxon>Bacteria</taxon>
        <taxon>Pseudomonadati</taxon>
        <taxon>Pseudomonadota</taxon>
        <taxon>Gammaproteobacteria</taxon>
        <taxon>Pseudomonadales</taxon>
        <taxon>Pseudomonadaceae</taxon>
        <taxon>Pseudomonas</taxon>
    </lineage>
</organism>
<dbReference type="KEGG" id="palk:PSAKL28_17040"/>
<dbReference type="Proteomes" id="UP000028931">
    <property type="component" value="Chromosome"/>
</dbReference>
<dbReference type="SUPFAM" id="SSF56563">
    <property type="entry name" value="Major capsid protein gp5"/>
    <property type="match status" value="1"/>
</dbReference>